<organism evidence="1 2">
    <name type="scientific">Bartonella pachyuromydis</name>
    <dbReference type="NCBI Taxonomy" id="931097"/>
    <lineage>
        <taxon>Bacteria</taxon>
        <taxon>Pseudomonadati</taxon>
        <taxon>Pseudomonadota</taxon>
        <taxon>Alphaproteobacteria</taxon>
        <taxon>Hyphomicrobiales</taxon>
        <taxon>Bartonellaceae</taxon>
        <taxon>Bartonella</taxon>
    </lineage>
</organism>
<comment type="caution">
    <text evidence="1">The sequence shown here is derived from an EMBL/GenBank/DDBJ whole genome shotgun (WGS) entry which is preliminary data.</text>
</comment>
<protein>
    <submittedName>
        <fullName evidence="1">Uncharacterized protein</fullName>
    </submittedName>
</protein>
<proteinExistence type="predicted"/>
<dbReference type="RefSeq" id="WP_345118860.1">
    <property type="nucleotide sequence ID" value="NZ_BAABJA010000004.1"/>
</dbReference>
<dbReference type="Proteomes" id="UP001501699">
    <property type="component" value="Unassembled WGS sequence"/>
</dbReference>
<dbReference type="EMBL" id="BAABJA010000004">
    <property type="protein sequence ID" value="GAA4662616.1"/>
    <property type="molecule type" value="Genomic_DNA"/>
</dbReference>
<evidence type="ECO:0000313" key="1">
    <source>
        <dbReference type="EMBL" id="GAA4662616.1"/>
    </source>
</evidence>
<keyword evidence="2" id="KW-1185">Reference proteome</keyword>
<evidence type="ECO:0000313" key="2">
    <source>
        <dbReference type="Proteomes" id="UP001501699"/>
    </source>
</evidence>
<gene>
    <name evidence="1" type="ORF">GCM10023262_08280</name>
</gene>
<reference evidence="2" key="1">
    <citation type="journal article" date="2019" name="Int. J. Syst. Evol. Microbiol.">
        <title>The Global Catalogue of Microorganisms (GCM) 10K type strain sequencing project: providing services to taxonomists for standard genome sequencing and annotation.</title>
        <authorList>
            <consortium name="The Broad Institute Genomics Platform"/>
            <consortium name="The Broad Institute Genome Sequencing Center for Infectious Disease"/>
            <person name="Wu L."/>
            <person name="Ma J."/>
        </authorList>
    </citation>
    <scope>NUCLEOTIDE SEQUENCE [LARGE SCALE GENOMIC DNA]</scope>
    <source>
        <strain evidence="2">JCM 17714</strain>
    </source>
</reference>
<accession>A0ABP8VGF6</accession>
<sequence length="60" mass="7066">MKNDEKFEATLSDIIVKWEALSTTQKQEILKIVENSTDSAQSIEYLKLQSSFYLQRKLKR</sequence>
<name>A0ABP8VGF6_9HYPH</name>